<evidence type="ECO:0000313" key="2">
    <source>
        <dbReference type="EMBL" id="QJC52095.1"/>
    </source>
</evidence>
<dbReference type="PANTHER" id="PTHR34821:SF3">
    <property type="entry name" value="MEMBRANE PROTEIN"/>
    <property type="match status" value="1"/>
</dbReference>
<evidence type="ECO:0000313" key="3">
    <source>
        <dbReference type="Proteomes" id="UP000502136"/>
    </source>
</evidence>
<dbReference type="RefSeq" id="WP_168907670.1">
    <property type="nucleotide sequence ID" value="NZ_CP051428.1"/>
</dbReference>
<dbReference type="InterPro" id="IPR006750">
    <property type="entry name" value="YdcZ"/>
</dbReference>
<dbReference type="PANTHER" id="PTHR34821">
    <property type="entry name" value="INNER MEMBRANE PROTEIN YDCZ"/>
    <property type="match status" value="1"/>
</dbReference>
<dbReference type="Proteomes" id="UP000502136">
    <property type="component" value="Chromosome"/>
</dbReference>
<feature type="transmembrane region" description="Helical" evidence="1">
    <location>
        <begin position="66"/>
        <end position="85"/>
    </location>
</feature>
<accession>A0A6H2GXG6</accession>
<feature type="transmembrane region" description="Helical" evidence="1">
    <location>
        <begin position="6"/>
        <end position="24"/>
    </location>
</feature>
<dbReference type="GO" id="GO:0005886">
    <property type="term" value="C:plasma membrane"/>
    <property type="evidence" value="ECO:0007669"/>
    <property type="project" value="TreeGrafter"/>
</dbReference>
<keyword evidence="1" id="KW-0812">Transmembrane</keyword>
<name>A0A6H2GXG6_9BACL</name>
<evidence type="ECO:0000256" key="1">
    <source>
        <dbReference type="SAM" id="Phobius"/>
    </source>
</evidence>
<keyword evidence="3" id="KW-1185">Reference proteome</keyword>
<dbReference type="AlphaFoldDB" id="A0A6H2GXG6"/>
<dbReference type="KEGG" id="palr:HGI30_11375"/>
<gene>
    <name evidence="2" type="ORF">HGI30_11375</name>
</gene>
<keyword evidence="1" id="KW-1133">Transmembrane helix</keyword>
<reference evidence="2 3" key="1">
    <citation type="submission" date="2020-04" db="EMBL/GenBank/DDBJ databases">
        <title>Novel Paenibacillus strain UniB2 isolated from commercial digestive syrup.</title>
        <authorList>
            <person name="Thorat V."/>
            <person name="Kirdat K."/>
            <person name="Tiwarekar B."/>
            <person name="Yadav A."/>
        </authorList>
    </citation>
    <scope>NUCLEOTIDE SEQUENCE [LARGE SCALE GENOMIC DNA]</scope>
    <source>
        <strain evidence="2 3">UniB2</strain>
    </source>
</reference>
<feature type="transmembrane region" description="Helical" evidence="1">
    <location>
        <begin position="92"/>
        <end position="114"/>
    </location>
</feature>
<sequence>MTGIIWALASGLLLSLQNLFNSNVERKAGMWTTTTLVLGMGFAAAFLLGLAAEGAALFRLGGMEPWFAFSGLIGIGVVTCMVQGIKRLGPTFAVSLALCSQLAFAMLWDSMGWLGLERVPLEPSRLAGVLLLAAGIVLFKLGGRKRGKGEPRPAAAEAEPDIA</sequence>
<protein>
    <submittedName>
        <fullName evidence="2">DMT family transporter</fullName>
    </submittedName>
</protein>
<feature type="transmembrane region" description="Helical" evidence="1">
    <location>
        <begin position="126"/>
        <end position="143"/>
    </location>
</feature>
<keyword evidence="1" id="KW-0472">Membrane</keyword>
<feature type="transmembrane region" description="Helical" evidence="1">
    <location>
        <begin position="36"/>
        <end position="60"/>
    </location>
</feature>
<dbReference type="EMBL" id="CP051428">
    <property type="protein sequence ID" value="QJC52095.1"/>
    <property type="molecule type" value="Genomic_DNA"/>
</dbReference>
<organism evidence="2 3">
    <name type="scientific">Paenibacillus albicereus</name>
    <dbReference type="NCBI Taxonomy" id="2726185"/>
    <lineage>
        <taxon>Bacteria</taxon>
        <taxon>Bacillati</taxon>
        <taxon>Bacillota</taxon>
        <taxon>Bacilli</taxon>
        <taxon>Bacillales</taxon>
        <taxon>Paenibacillaceae</taxon>
        <taxon>Paenibacillus</taxon>
    </lineage>
</organism>
<dbReference type="Pfam" id="PF04657">
    <property type="entry name" value="DMT_YdcZ"/>
    <property type="match status" value="1"/>
</dbReference>
<proteinExistence type="predicted"/>